<proteinExistence type="predicted"/>
<dbReference type="EMBL" id="VUJU01009796">
    <property type="protein sequence ID" value="KAF0717565.1"/>
    <property type="molecule type" value="Genomic_DNA"/>
</dbReference>
<accession>A0A6G0W0S4</accession>
<organism evidence="2 3">
    <name type="scientific">Aphis craccivora</name>
    <name type="common">Cowpea aphid</name>
    <dbReference type="NCBI Taxonomy" id="307492"/>
    <lineage>
        <taxon>Eukaryota</taxon>
        <taxon>Metazoa</taxon>
        <taxon>Ecdysozoa</taxon>
        <taxon>Arthropoda</taxon>
        <taxon>Hexapoda</taxon>
        <taxon>Insecta</taxon>
        <taxon>Pterygota</taxon>
        <taxon>Neoptera</taxon>
        <taxon>Paraneoptera</taxon>
        <taxon>Hemiptera</taxon>
        <taxon>Sternorrhyncha</taxon>
        <taxon>Aphidomorpha</taxon>
        <taxon>Aphidoidea</taxon>
        <taxon>Aphididae</taxon>
        <taxon>Aphidini</taxon>
        <taxon>Aphis</taxon>
        <taxon>Aphis</taxon>
    </lineage>
</organism>
<sequence>FSTMGKCTFQQSWLQKDDVLRFKISEWCKRSDDDNGYCIDIKQSCNMSNPENIKKNVNTKMSPLQMRLTSSVETNTESTTNNTENNILMYRVLDSTTKAELIWTLKSVIHNYSAYSADGISEVFQAMFPQNFPKSFSLSRTKLSYLITEALGPYFKDIMIKDVQKSFYSILFDETTNSENEKELQICIRYWSEKEKEITVKHLETFFLGRATGEILSEHILKALSNANLPLINMLTIGSDGPNVNKTGLEKLGEESSDLCILIFHYFDGFPSRVEDYVNIQVKLNVPEKKFIKHVPSRWLTLKDSCNRIFEQSAAIEEYFLKFIPMKRPSQAKTASFQKFFSKLSSPIYKIELLFVISSADIFSNFNKNFQKSEPLIHILYNELKLLFLTLVSRVCKNSILQKLSSIDYNMDIVFEKDNLLPLTDIVLSDTINIQLNKLKKIERLEFLNSVQNHIIACCKHLVKKSSFLFNKSLIKHMRFLQPAEQKKERSCLDIIKIARSLPFDVPIECLVDEWKLLQLESMTMENISETSRIDHYWRQFIYIEDSSKNLKYPLISKVIKASLSLTHGNADVERGFSNSSRVLTDEKTAMSLRIRKKKEKLEKEAKTKEDEKKMRMEKELKLSNKNKKRNLEEMEEKLKKKECNYKLNEEVLERMKKSIQKGDLIEIKMAQSLQEGILSLKKSEEEKLKELVFKKR</sequence>
<protein>
    <submittedName>
        <fullName evidence="2">Dimer Tnp hAT domain-containing protein</fullName>
    </submittedName>
</protein>
<gene>
    <name evidence="2" type="ORF">FWK35_00032305</name>
</gene>
<dbReference type="PANTHER" id="PTHR37162">
    <property type="entry name" value="HAT FAMILY DIMERISATION DOMAINCONTAINING PROTEIN-RELATED"/>
    <property type="match status" value="1"/>
</dbReference>
<reference evidence="2 3" key="1">
    <citation type="submission" date="2019-08" db="EMBL/GenBank/DDBJ databases">
        <title>Whole genome of Aphis craccivora.</title>
        <authorList>
            <person name="Voronova N.V."/>
            <person name="Shulinski R.S."/>
            <person name="Bandarenka Y.V."/>
            <person name="Zhorov D.G."/>
            <person name="Warner D."/>
        </authorList>
    </citation>
    <scope>NUCLEOTIDE SEQUENCE [LARGE SCALE GENOMIC DNA]</scope>
    <source>
        <strain evidence="2">180601</strain>
        <tissue evidence="2">Whole Body</tissue>
    </source>
</reference>
<dbReference type="Proteomes" id="UP000478052">
    <property type="component" value="Unassembled WGS sequence"/>
</dbReference>
<keyword evidence="1" id="KW-0175">Coiled coil</keyword>
<dbReference type="OrthoDB" id="6625270at2759"/>
<evidence type="ECO:0000313" key="3">
    <source>
        <dbReference type="Proteomes" id="UP000478052"/>
    </source>
</evidence>
<feature type="coiled-coil region" evidence="1">
    <location>
        <begin position="592"/>
        <end position="652"/>
    </location>
</feature>
<evidence type="ECO:0000313" key="2">
    <source>
        <dbReference type="EMBL" id="KAF0717565.1"/>
    </source>
</evidence>
<dbReference type="InterPro" id="IPR012337">
    <property type="entry name" value="RNaseH-like_sf"/>
</dbReference>
<dbReference type="SUPFAM" id="SSF53098">
    <property type="entry name" value="Ribonuclease H-like"/>
    <property type="match status" value="1"/>
</dbReference>
<evidence type="ECO:0000256" key="1">
    <source>
        <dbReference type="SAM" id="Coils"/>
    </source>
</evidence>
<keyword evidence="3" id="KW-1185">Reference proteome</keyword>
<comment type="caution">
    <text evidence="2">The sequence shown here is derived from an EMBL/GenBank/DDBJ whole genome shotgun (WGS) entry which is preliminary data.</text>
</comment>
<feature type="non-terminal residue" evidence="2">
    <location>
        <position position="1"/>
    </location>
</feature>
<dbReference type="AlphaFoldDB" id="A0A6G0W0S4"/>
<name>A0A6G0W0S4_APHCR</name>
<dbReference type="PANTHER" id="PTHR37162:SF11">
    <property type="match status" value="1"/>
</dbReference>